<dbReference type="EMBL" id="MSYM01000004">
    <property type="protein sequence ID" value="OLP08367.1"/>
    <property type="molecule type" value="Genomic_DNA"/>
</dbReference>
<accession>A0A1Q8YK89</accession>
<dbReference type="AlphaFoldDB" id="A0A1Q8YK89"/>
<evidence type="ECO:0000313" key="7">
    <source>
        <dbReference type="Proteomes" id="UP000185911"/>
    </source>
</evidence>
<keyword evidence="3" id="KW-0408">Iron</keyword>
<keyword evidence="2" id="KW-0378">Hydrolase</keyword>
<dbReference type="PANTHER" id="PTHR42988">
    <property type="entry name" value="PHOSPHOHYDROLASE"/>
    <property type="match status" value="1"/>
</dbReference>
<gene>
    <name evidence="6" type="ORF">BLL52_0369</name>
</gene>
<dbReference type="InterPro" id="IPR004843">
    <property type="entry name" value="Calcineurin-like_PHP"/>
</dbReference>
<evidence type="ECO:0000259" key="5">
    <source>
        <dbReference type="Pfam" id="PF00149"/>
    </source>
</evidence>
<feature type="domain" description="Calcineurin-like phosphoesterase" evidence="5">
    <location>
        <begin position="2"/>
        <end position="188"/>
    </location>
</feature>
<dbReference type="Pfam" id="PF00149">
    <property type="entry name" value="Metallophos"/>
    <property type="match status" value="1"/>
</dbReference>
<evidence type="ECO:0000256" key="1">
    <source>
        <dbReference type="ARBA" id="ARBA00022723"/>
    </source>
</evidence>
<dbReference type="Gene3D" id="3.60.21.10">
    <property type="match status" value="1"/>
</dbReference>
<evidence type="ECO:0000256" key="2">
    <source>
        <dbReference type="ARBA" id="ARBA00022801"/>
    </source>
</evidence>
<evidence type="ECO:0000313" key="6">
    <source>
        <dbReference type="EMBL" id="OLP08367.1"/>
    </source>
</evidence>
<organism evidence="6 7">
    <name type="scientific">Rhodoferax antarcticus ANT.BR</name>
    <dbReference type="NCBI Taxonomy" id="1111071"/>
    <lineage>
        <taxon>Bacteria</taxon>
        <taxon>Pseudomonadati</taxon>
        <taxon>Pseudomonadota</taxon>
        <taxon>Betaproteobacteria</taxon>
        <taxon>Burkholderiales</taxon>
        <taxon>Comamonadaceae</taxon>
        <taxon>Rhodoferax</taxon>
    </lineage>
</organism>
<evidence type="ECO:0000256" key="3">
    <source>
        <dbReference type="ARBA" id="ARBA00023004"/>
    </source>
</evidence>
<proteinExistence type="inferred from homology"/>
<dbReference type="Proteomes" id="UP000185911">
    <property type="component" value="Unassembled WGS sequence"/>
</dbReference>
<comment type="similarity">
    <text evidence="4">Belongs to the cyclic nucleotide phosphodiesterase class-III family.</text>
</comment>
<sequence length="275" mass="29784">MLLHISDTHFGTEQPQVVEAVVALAAQQRPDVIVLSGDITQRARPAQFRAAKAFVDRLGAPLLAIPGNHDIALFDVWARLTRPYAGYAAVFGSDLEPGYSSQDLLIVGVNTTRAWRHKNGEVSTAQIDRVANLLSAARPRQLRVVVVHQPAAVTQAGDRTNLLRGHCAATRVWSAAGADLVMGGHIHLPYTLALHGLARRLWVVQAGTAVSSRTRSGVPNSVNVLRWGDAPDARNDQAQTGSESGECCLIERWDLAHHDQVFVRTAVTSARPERA</sequence>
<evidence type="ECO:0000256" key="4">
    <source>
        <dbReference type="ARBA" id="ARBA00025742"/>
    </source>
</evidence>
<dbReference type="SUPFAM" id="SSF56300">
    <property type="entry name" value="Metallo-dependent phosphatases"/>
    <property type="match status" value="1"/>
</dbReference>
<dbReference type="GO" id="GO:0016787">
    <property type="term" value="F:hydrolase activity"/>
    <property type="evidence" value="ECO:0007669"/>
    <property type="project" value="UniProtKB-KW"/>
</dbReference>
<keyword evidence="7" id="KW-1185">Reference proteome</keyword>
<dbReference type="PANTHER" id="PTHR42988:SF2">
    <property type="entry name" value="CYCLIC NUCLEOTIDE PHOSPHODIESTERASE CBUA0032-RELATED"/>
    <property type="match status" value="1"/>
</dbReference>
<name>A0A1Q8YK89_9BURK</name>
<keyword evidence="1" id="KW-0479">Metal-binding</keyword>
<comment type="caution">
    <text evidence="6">The sequence shown here is derived from an EMBL/GenBank/DDBJ whole genome shotgun (WGS) entry which is preliminary data.</text>
</comment>
<dbReference type="GO" id="GO:0046872">
    <property type="term" value="F:metal ion binding"/>
    <property type="evidence" value="ECO:0007669"/>
    <property type="project" value="UniProtKB-KW"/>
</dbReference>
<dbReference type="STRING" id="81479.RA876_15825"/>
<dbReference type="InterPro" id="IPR029052">
    <property type="entry name" value="Metallo-depent_PP-like"/>
</dbReference>
<reference evidence="6 7" key="1">
    <citation type="submission" date="2017-01" db="EMBL/GenBank/DDBJ databases">
        <title>Genome sequence of Rhodoferax antarcticus ANT.BR, a psychrophilic purple nonsulfur bacterium from an Antarctic microbial mat.</title>
        <authorList>
            <person name="Baker J."/>
            <person name="Riester C."/>
            <person name="Skinner B."/>
            <person name="Newell A."/>
            <person name="Swingley W."/>
            <person name="Madigan M."/>
            <person name="Jung D."/>
            <person name="Asao M."/>
            <person name="Chen M."/>
            <person name="Loughlin P."/>
            <person name="Pan H."/>
            <person name="Lin S."/>
            <person name="Li N."/>
            <person name="Shaw J."/>
            <person name="Prado M."/>
            <person name="Sherman C."/>
            <person name="Li X."/>
            <person name="Tang J."/>
            <person name="Blankenship R."/>
            <person name="Zhao T."/>
            <person name="Touchman J."/>
            <person name="Sattley M."/>
        </authorList>
    </citation>
    <scope>NUCLEOTIDE SEQUENCE [LARGE SCALE GENOMIC DNA]</scope>
    <source>
        <strain evidence="6 7">ANT.BR</strain>
    </source>
</reference>
<dbReference type="InterPro" id="IPR050884">
    <property type="entry name" value="CNP_phosphodiesterase-III"/>
</dbReference>
<protein>
    <submittedName>
        <fullName evidence="6">Metallophosphoesterase</fullName>
    </submittedName>
</protein>